<proteinExistence type="inferred from homology"/>
<keyword evidence="6" id="KW-1185">Reference proteome</keyword>
<comment type="catalytic activity">
    <reaction evidence="1 4">
        <text>(4aS,6R)-4a-hydroxy-L-erythro-5,6,7,8-tetrahydrobiopterin = (6R)-L-erythro-6,7-dihydrobiopterin + H2O</text>
        <dbReference type="Rhea" id="RHEA:11920"/>
        <dbReference type="ChEBI" id="CHEBI:15377"/>
        <dbReference type="ChEBI" id="CHEBI:15642"/>
        <dbReference type="ChEBI" id="CHEBI:43120"/>
        <dbReference type="EC" id="4.2.1.96"/>
    </reaction>
</comment>
<dbReference type="InterPro" id="IPR001533">
    <property type="entry name" value="Pterin_deHydtase"/>
</dbReference>
<dbReference type="GeneID" id="79175593"/>
<gene>
    <name evidence="5" type="ORF">TOL_0620</name>
</gene>
<dbReference type="InterPro" id="IPR036428">
    <property type="entry name" value="PCD_sf"/>
</dbReference>
<sequence length="100" mass="11500">MRRRLSDQELRQALSELSQWHTQLIDEAQSLTRSYPFKNFMAALTFANRIGELAESANHHPQLNVQWGRLDIFWWSHDVGGISTSDVDLARASDALFNTL</sequence>
<name>M5DNP7_9GAMM</name>
<dbReference type="eggNOG" id="COG2154">
    <property type="taxonomic scope" value="Bacteria"/>
</dbReference>
<dbReference type="GO" id="GO:0006729">
    <property type="term" value="P:tetrahydrobiopterin biosynthetic process"/>
    <property type="evidence" value="ECO:0007669"/>
    <property type="project" value="InterPro"/>
</dbReference>
<dbReference type="RefSeq" id="WP_015485795.1">
    <property type="nucleotide sequence ID" value="NC_020888.1"/>
</dbReference>
<dbReference type="NCBIfam" id="NF002017">
    <property type="entry name" value="PRK00823.1-2"/>
    <property type="match status" value="1"/>
</dbReference>
<dbReference type="GO" id="GO:0008124">
    <property type="term" value="F:4-alpha-hydroxytetrahydrobiopterin dehydratase activity"/>
    <property type="evidence" value="ECO:0007669"/>
    <property type="project" value="UniProtKB-UniRule"/>
</dbReference>
<dbReference type="EMBL" id="HF680312">
    <property type="protein sequence ID" value="CCU71058.1"/>
    <property type="molecule type" value="Genomic_DNA"/>
</dbReference>
<accession>M5DNP7</accession>
<dbReference type="EC" id="4.2.1.96" evidence="4"/>
<dbReference type="Proteomes" id="UP000011866">
    <property type="component" value="Chromosome"/>
</dbReference>
<keyword evidence="3 4" id="KW-0456">Lyase</keyword>
<dbReference type="KEGG" id="tol:TOL_0620"/>
<dbReference type="Gene3D" id="3.30.1360.20">
    <property type="entry name" value="Transcriptional coactivator/pterin dehydratase"/>
    <property type="match status" value="1"/>
</dbReference>
<dbReference type="PANTHER" id="PTHR42805">
    <property type="entry name" value="PTERIN-4-ALPHA-CARBINOLAMINE DEHYDRATASE-RELATED"/>
    <property type="match status" value="1"/>
</dbReference>
<reference evidence="5 6" key="1">
    <citation type="journal article" date="2013" name="Genome Announc.">
        <title>Genome Sequence of Thalassolituus oleivorans MIL-1 (DSM 14913T).</title>
        <authorList>
            <person name="Golyshin P.N."/>
            <person name="Werner J."/>
            <person name="Chernikova T.N."/>
            <person name="Tran H."/>
            <person name="Ferrer M."/>
            <person name="Yakimov M.M."/>
            <person name="Teeling H."/>
            <person name="Golyshina O.V."/>
        </authorList>
    </citation>
    <scope>NUCLEOTIDE SEQUENCE [LARGE SCALE GENOMIC DNA]</scope>
    <source>
        <strain evidence="5 6">MIL-1</strain>
    </source>
</reference>
<evidence type="ECO:0000313" key="6">
    <source>
        <dbReference type="Proteomes" id="UP000011866"/>
    </source>
</evidence>
<evidence type="ECO:0000256" key="1">
    <source>
        <dbReference type="ARBA" id="ARBA00001554"/>
    </source>
</evidence>
<evidence type="ECO:0000256" key="4">
    <source>
        <dbReference type="HAMAP-Rule" id="MF_00434"/>
    </source>
</evidence>
<evidence type="ECO:0000256" key="2">
    <source>
        <dbReference type="ARBA" id="ARBA00006472"/>
    </source>
</evidence>
<evidence type="ECO:0000256" key="3">
    <source>
        <dbReference type="ARBA" id="ARBA00023239"/>
    </source>
</evidence>
<dbReference type="AlphaFoldDB" id="M5DNP7"/>
<dbReference type="SUPFAM" id="SSF55248">
    <property type="entry name" value="PCD-like"/>
    <property type="match status" value="1"/>
</dbReference>
<protein>
    <recommendedName>
        <fullName evidence="4">Putative pterin-4-alpha-carbinolamine dehydratase</fullName>
        <shortName evidence="4">PHS</shortName>
        <ecNumber evidence="4">4.2.1.96</ecNumber>
    </recommendedName>
    <alternativeName>
        <fullName evidence="4">4-alpha-hydroxy-tetrahydropterin dehydratase</fullName>
    </alternativeName>
    <alternativeName>
        <fullName evidence="4">Pterin carbinolamine dehydratase</fullName>
        <shortName evidence="4">PCD</shortName>
    </alternativeName>
</protein>
<dbReference type="Pfam" id="PF01329">
    <property type="entry name" value="Pterin_4a"/>
    <property type="match status" value="1"/>
</dbReference>
<dbReference type="InterPro" id="IPR050376">
    <property type="entry name" value="Pterin-4-alpha-carb_dehyd"/>
</dbReference>
<dbReference type="PANTHER" id="PTHR42805:SF1">
    <property type="entry name" value="PTERIN-4-ALPHA-CARBINOLAMINE DEHYDRATASE-RELATED"/>
    <property type="match status" value="1"/>
</dbReference>
<dbReference type="HAMAP" id="MF_00434">
    <property type="entry name" value="Pterin_4_alpha"/>
    <property type="match status" value="1"/>
</dbReference>
<dbReference type="HOGENOM" id="CLU_081974_4_3_6"/>
<evidence type="ECO:0000313" key="5">
    <source>
        <dbReference type="EMBL" id="CCU71058.1"/>
    </source>
</evidence>
<comment type="similarity">
    <text evidence="2 4">Belongs to the pterin-4-alpha-carbinolamine dehydratase family.</text>
</comment>
<organism evidence="5 6">
    <name type="scientific">Thalassolituus oleivorans MIL-1</name>
    <dbReference type="NCBI Taxonomy" id="1298593"/>
    <lineage>
        <taxon>Bacteria</taxon>
        <taxon>Pseudomonadati</taxon>
        <taxon>Pseudomonadota</taxon>
        <taxon>Gammaproteobacteria</taxon>
        <taxon>Oceanospirillales</taxon>
        <taxon>Oceanospirillaceae</taxon>
        <taxon>Thalassolituus</taxon>
    </lineage>
</organism>